<dbReference type="PANTHER" id="PTHR37693">
    <property type="entry name" value="PHOSPHATIDYLGLYCEROL LYSYLTRANSFERASE"/>
    <property type="match status" value="1"/>
</dbReference>
<dbReference type="EC" id="2.3.2.3" evidence="6"/>
<reference evidence="8 10" key="1">
    <citation type="submission" date="2017-09" db="EMBL/GenBank/DDBJ databases">
        <title>Genome sequence of Lactobacillus brevis D7.</title>
        <authorList>
            <person name="Kwon M.-S."/>
            <person name="Lim S.K."/>
            <person name="Choi H.-J."/>
        </authorList>
    </citation>
    <scope>NUCLEOTIDE SEQUENCE [LARGE SCALE GENOMIC DNA]</scope>
    <source>
        <strain evidence="8 10">D7</strain>
    </source>
</reference>
<dbReference type="EMBL" id="CP031198">
    <property type="protein sequence ID" value="QCZ53612.1"/>
    <property type="molecule type" value="Genomic_DNA"/>
</dbReference>
<evidence type="ECO:0000313" key="11">
    <source>
        <dbReference type="Proteomes" id="UP000307074"/>
    </source>
</evidence>
<comment type="similarity">
    <text evidence="6">Belongs to the LPG synthase family.</text>
</comment>
<feature type="transmembrane region" description="Helical" evidence="6">
    <location>
        <begin position="152"/>
        <end position="180"/>
    </location>
</feature>
<feature type="transmembrane region" description="Helical" evidence="6">
    <location>
        <begin position="228"/>
        <end position="255"/>
    </location>
</feature>
<evidence type="ECO:0000313" key="10">
    <source>
        <dbReference type="Proteomes" id="UP000217918"/>
    </source>
</evidence>
<evidence type="ECO:0000313" key="8">
    <source>
        <dbReference type="EMBL" id="PBQ24151.1"/>
    </source>
</evidence>
<proteinExistence type="inferred from homology"/>
<reference evidence="7" key="4">
    <citation type="submission" date="2022-09" db="EMBL/GenBank/DDBJ databases">
        <title>Genome-inferred correspondence between phylogeny and metabolic traits in the wild Drosophila gut microbiome.</title>
        <authorList>
            <person name="Bueno E."/>
            <person name="Blow F."/>
            <person name="Douglas A.E."/>
        </authorList>
    </citation>
    <scope>NUCLEOTIDE SEQUENCE</scope>
    <source>
        <strain evidence="7">Dm-2019-70</strain>
    </source>
</reference>
<dbReference type="EMBL" id="JAERKF010000005">
    <property type="protein sequence ID" value="MBS1010341.1"/>
    <property type="molecule type" value="Genomic_DNA"/>
</dbReference>
<dbReference type="GeneID" id="56993401"/>
<dbReference type="GO" id="GO:0006629">
    <property type="term" value="P:lipid metabolic process"/>
    <property type="evidence" value="ECO:0007669"/>
    <property type="project" value="UniProtKB-KW"/>
</dbReference>
<comment type="catalytic activity">
    <reaction evidence="6">
        <text>L-lysyl-tRNA(Lys) + a 1,2-diacyl-sn-glycero-3-phospho-(1'-sn-glycerol) = a 1,2-diacyl-sn-glycero-3-phospho-1'-(3'-O-L-lysyl)-sn-glycerol + tRNA(Lys)</text>
        <dbReference type="Rhea" id="RHEA:10668"/>
        <dbReference type="Rhea" id="RHEA-COMP:9696"/>
        <dbReference type="Rhea" id="RHEA-COMP:9697"/>
        <dbReference type="ChEBI" id="CHEBI:64716"/>
        <dbReference type="ChEBI" id="CHEBI:75792"/>
        <dbReference type="ChEBI" id="CHEBI:78442"/>
        <dbReference type="ChEBI" id="CHEBI:78529"/>
        <dbReference type="EC" id="2.3.2.3"/>
    </reaction>
</comment>
<dbReference type="Proteomes" id="UP000307074">
    <property type="component" value="Chromosome"/>
</dbReference>
<dbReference type="AlphaFoldDB" id="A0A0C1M4S3"/>
<keyword evidence="6" id="KW-0808">Transferase</keyword>
<dbReference type="GO" id="GO:0050071">
    <property type="term" value="F:phosphatidylglycerol lysyltransferase activity"/>
    <property type="evidence" value="ECO:0007669"/>
    <property type="project" value="UniProtKB-EC"/>
</dbReference>
<comment type="function">
    <text evidence="6">Catalyzes the transfer of a lysyl group from L-lysyl-tRNA(Lys) to membrane-bound phosphatidylglycerol (PG), which produces lysylphosphatidylglycerol (LPG), a major component of the bacterial membrane with a positive net charge. LPG synthesis contributes to bacterial virulence as it is involved in the resistance mechanism against cationic antimicrobial peptides (CAMP) produces by the host's immune system (defensins, cathelicidins) and by the competing microorganisms.</text>
</comment>
<keyword evidence="4 6" id="KW-1133">Transmembrane helix</keyword>
<sequence>MSRRNKWVLALMFLLGIAIFTYSLRDIKFSVLVSDFVHINFWWFGVAILCMVMYLGLEAWIVKVFISDRIQGFTFKDAIRIPMVEQLFNGITPFSSGGQPAQLIALMQTGVDAGKASSVLLMKFVVYQSMIVINFLFALVIGFNQIQDKLHALVWLVVFGFSIHLAVIVGLLMVMFWHAFTKKAVAVILKPVRWFIKAERFDRMEANINEKIDSFYAESVRISGQWKLMLRVFVITFFQLMFYYLIPYFIMLALGYTTANIVMVTCLHILIVMVISLFPIPGGSGGAEYSFEMIFKSYISSNSKLVLAMILWRLLTYYLGMLAGLVAMVIRPDKVVEEPNSGNE</sequence>
<evidence type="ECO:0000256" key="2">
    <source>
        <dbReference type="ARBA" id="ARBA00022475"/>
    </source>
</evidence>
<organism evidence="8 10">
    <name type="scientific">Levilactobacillus brevis</name>
    <name type="common">Lactobacillus brevis</name>
    <dbReference type="NCBI Taxonomy" id="1580"/>
    <lineage>
        <taxon>Bacteria</taxon>
        <taxon>Bacillati</taxon>
        <taxon>Bacillota</taxon>
        <taxon>Bacilli</taxon>
        <taxon>Lactobacillales</taxon>
        <taxon>Lactobacillaceae</taxon>
        <taxon>Levilactobacillus</taxon>
    </lineage>
</organism>
<feature type="transmembrane region" description="Helical" evidence="6">
    <location>
        <begin position="261"/>
        <end position="284"/>
    </location>
</feature>
<protein>
    <recommendedName>
        <fullName evidence="6">Phosphatidylglycerol lysyltransferase</fullName>
        <ecNumber evidence="6">2.3.2.3</ecNumber>
    </recommendedName>
    <alternativeName>
        <fullName evidence="6">Lysylphosphatidylglycerol synthase</fullName>
    </alternativeName>
</protein>
<evidence type="ECO:0000313" key="7">
    <source>
        <dbReference type="EMBL" id="MBS1010341.1"/>
    </source>
</evidence>
<feature type="transmembrane region" description="Helical" evidence="6">
    <location>
        <begin position="41"/>
        <end position="66"/>
    </location>
</feature>
<dbReference type="Proteomes" id="UP000217918">
    <property type="component" value="Unassembled WGS sequence"/>
</dbReference>
<dbReference type="RefSeq" id="WP_024526641.1">
    <property type="nucleotide sequence ID" value="NZ_BJLW01000014.1"/>
</dbReference>
<evidence type="ECO:0000256" key="4">
    <source>
        <dbReference type="ARBA" id="ARBA00022989"/>
    </source>
</evidence>
<keyword evidence="2" id="KW-1003">Cell membrane</keyword>
<keyword evidence="3 6" id="KW-0812">Transmembrane</keyword>
<evidence type="ECO:0000256" key="3">
    <source>
        <dbReference type="ARBA" id="ARBA00022692"/>
    </source>
</evidence>
<keyword evidence="5 6" id="KW-0472">Membrane</keyword>
<dbReference type="InterPro" id="IPR022791">
    <property type="entry name" value="L-PG_synthase/AglD"/>
</dbReference>
<dbReference type="OrthoDB" id="9810654at2"/>
<dbReference type="GO" id="GO:0046677">
    <property type="term" value="P:response to antibiotic"/>
    <property type="evidence" value="ECO:0007669"/>
    <property type="project" value="UniProtKB-KW"/>
</dbReference>
<feature type="transmembrane region" description="Helical" evidence="6">
    <location>
        <begin position="305"/>
        <end position="330"/>
    </location>
</feature>
<dbReference type="Pfam" id="PF03706">
    <property type="entry name" value="LPG_synthase_TM"/>
    <property type="match status" value="1"/>
</dbReference>
<dbReference type="PANTHER" id="PTHR37693:SF1">
    <property type="entry name" value="INTEGRAL MEMBRANE PROTEIN"/>
    <property type="match status" value="1"/>
</dbReference>
<reference evidence="7" key="3">
    <citation type="submission" date="2020-12" db="EMBL/GenBank/DDBJ databases">
        <authorList>
            <person name="Mcmullen J.G."/>
        </authorList>
    </citation>
    <scope>NUCLEOTIDE SEQUENCE</scope>
    <source>
        <strain evidence="7">Dm-2019-70</strain>
    </source>
</reference>
<accession>A0A0C1M4S3</accession>
<keyword evidence="6" id="KW-0443">Lipid metabolism</keyword>
<dbReference type="GO" id="GO:0005886">
    <property type="term" value="C:plasma membrane"/>
    <property type="evidence" value="ECO:0007669"/>
    <property type="project" value="UniProtKB-SubCell"/>
</dbReference>
<reference evidence="9 11" key="2">
    <citation type="submission" date="2018-07" db="EMBL/GenBank/DDBJ databases">
        <authorList>
            <person name="Feyereisen M."/>
        </authorList>
    </citation>
    <scope>NUCLEOTIDE SEQUENCE [LARGE SCALE GENOMIC DNA]</scope>
    <source>
        <strain evidence="9 11">UCCLBBS449</strain>
    </source>
</reference>
<gene>
    <name evidence="6" type="primary">mprF</name>
    <name evidence="8" type="ORF">CNR29_09075</name>
    <name evidence="7" type="ORF">JK167_05780</name>
    <name evidence="9" type="ORF">UCCLBBS449_1677</name>
</gene>
<feature type="transmembrane region" description="Helical" evidence="6">
    <location>
        <begin position="124"/>
        <end position="146"/>
    </location>
</feature>
<name>A0A0C1M4S3_LEVBR</name>
<evidence type="ECO:0000256" key="1">
    <source>
        <dbReference type="ARBA" id="ARBA00004651"/>
    </source>
</evidence>
<keyword evidence="6" id="KW-0046">Antibiotic resistance</keyword>
<dbReference type="NCBIfam" id="TIGR00374">
    <property type="entry name" value="flippase-like domain"/>
    <property type="match status" value="1"/>
</dbReference>
<comment type="subcellular location">
    <subcellularLocation>
        <location evidence="1 6">Cell membrane</location>
        <topology evidence="1 6">Multi-pass membrane protein</topology>
    </subcellularLocation>
</comment>
<dbReference type="EMBL" id="NVYO01000001">
    <property type="protein sequence ID" value="PBQ24151.1"/>
    <property type="molecule type" value="Genomic_DNA"/>
</dbReference>
<dbReference type="Proteomes" id="UP000676478">
    <property type="component" value="Unassembled WGS sequence"/>
</dbReference>
<evidence type="ECO:0000256" key="5">
    <source>
        <dbReference type="ARBA" id="ARBA00023136"/>
    </source>
</evidence>
<evidence type="ECO:0000313" key="9">
    <source>
        <dbReference type="EMBL" id="QCZ53612.1"/>
    </source>
</evidence>
<evidence type="ECO:0000256" key="6">
    <source>
        <dbReference type="RuleBase" id="RU363042"/>
    </source>
</evidence>